<dbReference type="Gene3D" id="2.60.40.4070">
    <property type="match status" value="1"/>
</dbReference>
<dbReference type="InterPro" id="IPR031778">
    <property type="entry name" value="Sortilin_N"/>
</dbReference>
<sequence>MNPAILALPFLLPLTPAQAPSQSPLSGLALRSIGPTLTTGRIADVAIDPTNRSIWYVAAASGGLWKTENRGLTFTPIFDTYGSYSLGCVAIDPKNPSTIWLGTGENASQRSVGFGDGVYKSTDAGKTWQRVGLEKSEHIGKILIDPRKPDTVYVAAQGPLWAPGGDRGLYKTTDGGKTWSAILTVSENTGISDIVFDPKKPDRIYASAYQRRRHTGVLIGGGPEGMIYRSDNGGKSWKKLDKGLPTVDKGRIALAVSPQKSDVVYALVTAAGKEGGFFRSTNKGESWEKMGAFGPSDAQYYAELFPDPFTFDKVWAADTLFQLTTDGGKTFTGQRFNTHVDYHDIEFDPTDPKHLILGCDGGLYESYDGGATWRHFNNLPLSQFYRISVDNTSPFYFVYGGMQDNGTIGGPVRSLAPQGVRTSEWLTVGGGDGFQSRVDPTNPDIVYTSSQNGNFSRLDKKTGAVVGASPRLPLTERGRWNWDTPFIISPHNPSTLWMAGNRLFKSEDKGVTWKPLTGDITRNIDRNTLPVMGKVWDADAVNKHRSTTDFGVASSLEESPKVKGLVYVGTDEGLIQISEDDGKTWRKGENFPGVPAMATVSDICASQHAPDTVYASFHDFQHGDFKPYLLKSLDRGKTWTSIAGDLPGRDFVWTIAEDPQNPKLLFVGTEFGLYATFDGGAHWLPLKNGVPTIEVRDIAIQAKASDLVVGTFGRGAYILDDLSPLRTLATDGIPTAPTLLPSRPAALYPDLSYIRAAPGNVSFPNPWPTYFTYWLPTEVKGKLSVTVLDSKDNVVRELEAPTTPGLQRIGWDLRQPGANRFAPGRTLAPGTYTVQLIIDDKTVSTQKLEVVAGG</sequence>
<evidence type="ECO:0000313" key="4">
    <source>
        <dbReference type="EMBL" id="MBB6052956.1"/>
    </source>
</evidence>
<feature type="domain" description="Sortilin N-terminal" evidence="3">
    <location>
        <begin position="118"/>
        <end position="245"/>
    </location>
</feature>
<dbReference type="InterPro" id="IPR052025">
    <property type="entry name" value="Xyloglucanase_GH74"/>
</dbReference>
<dbReference type="CDD" id="cd15482">
    <property type="entry name" value="Sialidase_non-viral"/>
    <property type="match status" value="2"/>
</dbReference>
<feature type="chain" id="PRO_5031255116" evidence="2">
    <location>
        <begin position="20"/>
        <end position="854"/>
    </location>
</feature>
<dbReference type="Proteomes" id="UP000520814">
    <property type="component" value="Unassembled WGS sequence"/>
</dbReference>
<evidence type="ECO:0000259" key="3">
    <source>
        <dbReference type="Pfam" id="PF15902"/>
    </source>
</evidence>
<comment type="caution">
    <text evidence="4">The sequence shown here is derived from an EMBL/GenBank/DDBJ whole genome shotgun (WGS) entry which is preliminary data.</text>
</comment>
<evidence type="ECO:0000256" key="2">
    <source>
        <dbReference type="SAM" id="SignalP"/>
    </source>
</evidence>
<proteinExistence type="predicted"/>
<keyword evidence="1" id="KW-0677">Repeat</keyword>
<dbReference type="Gene3D" id="2.130.10.10">
    <property type="entry name" value="YVTN repeat-like/Quinoprotein amine dehydrogenase"/>
    <property type="match status" value="5"/>
</dbReference>
<feature type="signal peptide" evidence="2">
    <location>
        <begin position="1"/>
        <end position="19"/>
    </location>
</feature>
<dbReference type="PANTHER" id="PTHR43739:SF5">
    <property type="entry name" value="EXO-ALPHA-SIALIDASE"/>
    <property type="match status" value="1"/>
</dbReference>
<dbReference type="EMBL" id="JACHGW010000005">
    <property type="protein sequence ID" value="MBB6052956.1"/>
    <property type="molecule type" value="Genomic_DNA"/>
</dbReference>
<dbReference type="Pfam" id="PF15902">
    <property type="entry name" value="Sortilin-Vps10"/>
    <property type="match status" value="1"/>
</dbReference>
<reference evidence="4 5" key="1">
    <citation type="submission" date="2020-08" db="EMBL/GenBank/DDBJ databases">
        <title>Genomic Encyclopedia of Type Strains, Phase IV (KMG-IV): sequencing the most valuable type-strain genomes for metagenomic binning, comparative biology and taxonomic classification.</title>
        <authorList>
            <person name="Goeker M."/>
        </authorList>
    </citation>
    <scope>NUCLEOTIDE SEQUENCE [LARGE SCALE GENOMIC DNA]</scope>
    <source>
        <strain evidence="4 5">DSM 23562</strain>
    </source>
</reference>
<gene>
    <name evidence="4" type="ORF">HNQ39_004788</name>
</gene>
<accession>A0A7W9SUL2</accession>
<dbReference type="GO" id="GO:0010411">
    <property type="term" value="P:xyloglucan metabolic process"/>
    <property type="evidence" value="ECO:0007669"/>
    <property type="project" value="TreeGrafter"/>
</dbReference>
<dbReference type="SUPFAM" id="SSF50939">
    <property type="entry name" value="Sialidases"/>
    <property type="match status" value="1"/>
</dbReference>
<dbReference type="RefSeq" id="WP_184202780.1">
    <property type="nucleotide sequence ID" value="NZ_JACHGW010000005.1"/>
</dbReference>
<dbReference type="PANTHER" id="PTHR43739">
    <property type="entry name" value="XYLOGLUCANASE (EUROFUNG)"/>
    <property type="match status" value="1"/>
</dbReference>
<evidence type="ECO:0000313" key="5">
    <source>
        <dbReference type="Proteomes" id="UP000520814"/>
    </source>
</evidence>
<keyword evidence="5" id="KW-1185">Reference proteome</keyword>
<protein>
    <submittedName>
        <fullName evidence="4">Photosystem II stability/assembly factor-like uncharacterized protein</fullName>
    </submittedName>
</protein>
<evidence type="ECO:0000256" key="1">
    <source>
        <dbReference type="ARBA" id="ARBA00022737"/>
    </source>
</evidence>
<name>A0A7W9SUL2_ARMRO</name>
<keyword evidence="2" id="KW-0732">Signal</keyword>
<dbReference type="InterPro" id="IPR015943">
    <property type="entry name" value="WD40/YVTN_repeat-like_dom_sf"/>
</dbReference>
<dbReference type="AlphaFoldDB" id="A0A7W9SUL2"/>
<dbReference type="SUPFAM" id="SSF110296">
    <property type="entry name" value="Oligoxyloglucan reducing end-specific cellobiohydrolase"/>
    <property type="match status" value="1"/>
</dbReference>
<organism evidence="4 5">
    <name type="scientific">Armatimonas rosea</name>
    <dbReference type="NCBI Taxonomy" id="685828"/>
    <lineage>
        <taxon>Bacteria</taxon>
        <taxon>Bacillati</taxon>
        <taxon>Armatimonadota</taxon>
        <taxon>Armatimonadia</taxon>
        <taxon>Armatimonadales</taxon>
        <taxon>Armatimonadaceae</taxon>
        <taxon>Armatimonas</taxon>
    </lineage>
</organism>
<dbReference type="InterPro" id="IPR036278">
    <property type="entry name" value="Sialidase_sf"/>
</dbReference>